<feature type="compositionally biased region" description="Acidic residues" evidence="1">
    <location>
        <begin position="90"/>
        <end position="99"/>
    </location>
</feature>
<gene>
    <name evidence="3" type="ORF">FHS00_001816</name>
</gene>
<dbReference type="RefSeq" id="WP_183472017.1">
    <property type="nucleotide sequence ID" value="NZ_JACIBX010000005.1"/>
</dbReference>
<dbReference type="PROSITE" id="PS00018">
    <property type="entry name" value="EF_HAND_1"/>
    <property type="match status" value="1"/>
</dbReference>
<feature type="chain" id="PRO_5047248756" description="EF-hand domain-containing protein" evidence="2">
    <location>
        <begin position="24"/>
        <end position="126"/>
    </location>
</feature>
<name>A0ABR6HNV3_9RHOB</name>
<feature type="signal peptide" evidence="2">
    <location>
        <begin position="1"/>
        <end position="23"/>
    </location>
</feature>
<accession>A0ABR6HNV3</accession>
<proteinExistence type="predicted"/>
<protein>
    <recommendedName>
        <fullName evidence="5">EF-hand domain-containing protein</fullName>
    </recommendedName>
</protein>
<evidence type="ECO:0000256" key="1">
    <source>
        <dbReference type="SAM" id="MobiDB-lite"/>
    </source>
</evidence>
<keyword evidence="4" id="KW-1185">Reference proteome</keyword>
<reference evidence="3 4" key="1">
    <citation type="submission" date="2020-08" db="EMBL/GenBank/DDBJ databases">
        <title>Genomic Encyclopedia of Type Strains, Phase III (KMG-III): the genomes of soil and plant-associated and newly described type strains.</title>
        <authorList>
            <person name="Whitman W."/>
        </authorList>
    </citation>
    <scope>NUCLEOTIDE SEQUENCE [LARGE SCALE GENOMIC DNA]</scope>
    <source>
        <strain evidence="3 4">CECT 8572</strain>
    </source>
</reference>
<dbReference type="InterPro" id="IPR018247">
    <property type="entry name" value="EF_Hand_1_Ca_BS"/>
</dbReference>
<dbReference type="EMBL" id="JACIBX010000005">
    <property type="protein sequence ID" value="MBB3712239.1"/>
    <property type="molecule type" value="Genomic_DNA"/>
</dbReference>
<dbReference type="InterPro" id="IPR011992">
    <property type="entry name" value="EF-hand-dom_pair"/>
</dbReference>
<evidence type="ECO:0000313" key="3">
    <source>
        <dbReference type="EMBL" id="MBB3712239.1"/>
    </source>
</evidence>
<keyword evidence="2" id="KW-0732">Signal</keyword>
<evidence type="ECO:0000313" key="4">
    <source>
        <dbReference type="Proteomes" id="UP000576152"/>
    </source>
</evidence>
<dbReference type="Proteomes" id="UP000576152">
    <property type="component" value="Unassembled WGS sequence"/>
</dbReference>
<feature type="region of interest" description="Disordered" evidence="1">
    <location>
        <begin position="74"/>
        <end position="126"/>
    </location>
</feature>
<sequence>MLTKIMTVAASTAFVLSATTAVAQRIPFAEIDVDSDSMLSNEELVAAFGADGAATLMADDSNDDGMLSMQEIRVTADMDTAEPTERAESLDTEDPDYRDEETPLNPTTDFGEGFIEEEDESEGDDG</sequence>
<dbReference type="SUPFAM" id="SSF47473">
    <property type="entry name" value="EF-hand"/>
    <property type="match status" value="1"/>
</dbReference>
<evidence type="ECO:0008006" key="5">
    <source>
        <dbReference type="Google" id="ProtNLM"/>
    </source>
</evidence>
<feature type="compositionally biased region" description="Acidic residues" evidence="1">
    <location>
        <begin position="114"/>
        <end position="126"/>
    </location>
</feature>
<evidence type="ECO:0000256" key="2">
    <source>
        <dbReference type="SAM" id="SignalP"/>
    </source>
</evidence>
<comment type="caution">
    <text evidence="3">The sequence shown here is derived from an EMBL/GenBank/DDBJ whole genome shotgun (WGS) entry which is preliminary data.</text>
</comment>
<organism evidence="3 4">
    <name type="scientific">Limimaricola variabilis</name>
    <dbReference type="NCBI Taxonomy" id="1492771"/>
    <lineage>
        <taxon>Bacteria</taxon>
        <taxon>Pseudomonadati</taxon>
        <taxon>Pseudomonadota</taxon>
        <taxon>Alphaproteobacteria</taxon>
        <taxon>Rhodobacterales</taxon>
        <taxon>Paracoccaceae</taxon>
        <taxon>Limimaricola</taxon>
    </lineage>
</organism>